<dbReference type="STRING" id="1781255.BH720_14095"/>
<dbReference type="InterPro" id="IPR050287">
    <property type="entry name" value="MTA/SAH_deaminase"/>
</dbReference>
<accession>A0A1E5QI52</accession>
<dbReference type="OrthoDB" id="9807210at2"/>
<gene>
    <name evidence="3" type="ORF">BH720_14095</name>
</gene>
<keyword evidence="1 3" id="KW-0378">Hydrolase</keyword>
<dbReference type="GO" id="GO:0016810">
    <property type="term" value="F:hydrolase activity, acting on carbon-nitrogen (but not peptide) bonds"/>
    <property type="evidence" value="ECO:0007669"/>
    <property type="project" value="InterPro"/>
</dbReference>
<dbReference type="AlphaFoldDB" id="A0A1E5QI52"/>
<evidence type="ECO:0000256" key="1">
    <source>
        <dbReference type="ARBA" id="ARBA00022801"/>
    </source>
</evidence>
<name>A0A1E5QI52_9CYAN</name>
<evidence type="ECO:0000259" key="2">
    <source>
        <dbReference type="Pfam" id="PF01979"/>
    </source>
</evidence>
<dbReference type="SUPFAM" id="SSF51338">
    <property type="entry name" value="Composite domain of metallo-dependent hydrolases"/>
    <property type="match status" value="2"/>
</dbReference>
<dbReference type="PANTHER" id="PTHR43794:SF11">
    <property type="entry name" value="AMIDOHYDROLASE-RELATED DOMAIN-CONTAINING PROTEIN"/>
    <property type="match status" value="1"/>
</dbReference>
<dbReference type="RefSeq" id="WP_069967857.1">
    <property type="nucleotide sequence ID" value="NZ_CM124774.1"/>
</dbReference>
<dbReference type="InterPro" id="IPR006680">
    <property type="entry name" value="Amidohydro-rel"/>
</dbReference>
<dbReference type="EMBL" id="MJGC01000066">
    <property type="protein sequence ID" value="OEJ74359.1"/>
    <property type="molecule type" value="Genomic_DNA"/>
</dbReference>
<organism evidence="3">
    <name type="scientific">Desertifilum tharense IPPAS B-1220</name>
    <dbReference type="NCBI Taxonomy" id="1781255"/>
    <lineage>
        <taxon>Bacteria</taxon>
        <taxon>Bacillati</taxon>
        <taxon>Cyanobacteriota</taxon>
        <taxon>Cyanophyceae</taxon>
        <taxon>Desertifilales</taxon>
        <taxon>Desertifilaceae</taxon>
        <taxon>Desertifilum</taxon>
    </lineage>
</organism>
<dbReference type="SUPFAM" id="SSF51556">
    <property type="entry name" value="Metallo-dependent hydrolases"/>
    <property type="match status" value="1"/>
</dbReference>
<dbReference type="InterPro" id="IPR032466">
    <property type="entry name" value="Metal_Hydrolase"/>
</dbReference>
<dbReference type="Gene3D" id="2.30.40.10">
    <property type="entry name" value="Urease, subunit C, domain 1"/>
    <property type="match status" value="1"/>
</dbReference>
<reference evidence="3" key="1">
    <citation type="submission" date="2016-09" db="EMBL/GenBank/DDBJ databases">
        <title>Draft genome of thermotolerant cyanobacterium Desertifilum sp. strain IPPAS B-1220.</title>
        <authorList>
            <person name="Sinetova M.A."/>
            <person name="Bolakhan K."/>
            <person name="Zayadan B.K."/>
            <person name="Mironov K.S."/>
            <person name="Ustinova V."/>
            <person name="Kupriyanova E.V."/>
            <person name="Sidorov R.A."/>
            <person name="Skrypnik A.N."/>
            <person name="Gogoleva N.E."/>
            <person name="Gogolev Y.V."/>
            <person name="Los D.A."/>
        </authorList>
    </citation>
    <scope>NUCLEOTIDE SEQUENCE [LARGE SCALE GENOMIC DNA]</scope>
    <source>
        <strain evidence="3">IPPAS B-1220</strain>
    </source>
</reference>
<dbReference type="CDD" id="cd01298">
    <property type="entry name" value="ATZ_TRZ_like"/>
    <property type="match status" value="1"/>
</dbReference>
<dbReference type="InterPro" id="IPR011059">
    <property type="entry name" value="Metal-dep_hydrolase_composite"/>
</dbReference>
<protein>
    <submittedName>
        <fullName evidence="3">Amidohydrolase</fullName>
    </submittedName>
</protein>
<dbReference type="Gene3D" id="3.20.20.140">
    <property type="entry name" value="Metal-dependent hydrolases"/>
    <property type="match status" value="1"/>
</dbReference>
<comment type="caution">
    <text evidence="3">The sequence shown here is derived from an EMBL/GenBank/DDBJ whole genome shotgun (WGS) entry which is preliminary data.</text>
</comment>
<evidence type="ECO:0000313" key="3">
    <source>
        <dbReference type="EMBL" id="OEJ74359.1"/>
    </source>
</evidence>
<feature type="domain" description="Amidohydrolase-related" evidence="2">
    <location>
        <begin position="50"/>
        <end position="396"/>
    </location>
</feature>
<proteinExistence type="predicted"/>
<dbReference type="PANTHER" id="PTHR43794">
    <property type="entry name" value="AMINOHYDROLASE SSNA-RELATED"/>
    <property type="match status" value="1"/>
</dbReference>
<sequence>MVSFTIRNALIPVESGYQTVDVHLAGDGISAIGSSLEPLGEVVDGTNKLLLPGFVNAHTHSSEMWQRGRIPPFPLELWIAELYDGTPLDPEKIYLSALGTAVETLLSGGTSVVDHLVLIPGQELETIAAVVKAYQEVGIRAFIGPLIQDQSLTTSIPDGNTQQQHEPYYRNTADTLSLLKTAIAKFHNPEAGIHILAAPTGMQLCSDALFEGCVELSQQAQICCHTHLLETKAQQQLATEKYGCSAVEHLKHLGFLGPRTSLAHCVWLSDRDIEILAQTQSTVVHNPLSNLRLGSGIAPILKYRQAGVNVAFGCDGSASNDSQDLLEAIKIGSILHNITDFDYRHWITPRQAVEMAALGGAKGLNQQDRLGSLTVGKQADLVLYDLTQLSLLPQTDPIGLLILGRPVQVVHSAWVRGKRLVAAGKVTTIDVEALRQQLFEGSKDGGDRTSAMLAQVETHYRTVMGLNP</sequence>
<dbReference type="Pfam" id="PF01979">
    <property type="entry name" value="Amidohydro_1"/>
    <property type="match status" value="1"/>
</dbReference>